<evidence type="ECO:0000313" key="2">
    <source>
        <dbReference type="EMBL" id="KEH29984.1"/>
    </source>
</evidence>
<protein>
    <submittedName>
        <fullName evidence="2 3">Uncharacterized protein</fullName>
    </submittedName>
</protein>
<reference evidence="2 4" key="1">
    <citation type="journal article" date="2011" name="Nature">
        <title>The Medicago genome provides insight into the evolution of rhizobial symbioses.</title>
        <authorList>
            <person name="Young N.D."/>
            <person name="Debelle F."/>
            <person name="Oldroyd G.E."/>
            <person name="Geurts R."/>
            <person name="Cannon S.B."/>
            <person name="Udvardi M.K."/>
            <person name="Benedito V.A."/>
            <person name="Mayer K.F."/>
            <person name="Gouzy J."/>
            <person name="Schoof H."/>
            <person name="Van de Peer Y."/>
            <person name="Proost S."/>
            <person name="Cook D.R."/>
            <person name="Meyers B.C."/>
            <person name="Spannagl M."/>
            <person name="Cheung F."/>
            <person name="De Mita S."/>
            <person name="Krishnakumar V."/>
            <person name="Gundlach H."/>
            <person name="Zhou S."/>
            <person name="Mudge J."/>
            <person name="Bharti A.K."/>
            <person name="Murray J.D."/>
            <person name="Naoumkina M.A."/>
            <person name="Rosen B."/>
            <person name="Silverstein K.A."/>
            <person name="Tang H."/>
            <person name="Rombauts S."/>
            <person name="Zhao P.X."/>
            <person name="Zhou P."/>
            <person name="Barbe V."/>
            <person name="Bardou P."/>
            <person name="Bechner M."/>
            <person name="Bellec A."/>
            <person name="Berger A."/>
            <person name="Berges H."/>
            <person name="Bidwell S."/>
            <person name="Bisseling T."/>
            <person name="Choisne N."/>
            <person name="Couloux A."/>
            <person name="Denny R."/>
            <person name="Deshpande S."/>
            <person name="Dai X."/>
            <person name="Doyle J.J."/>
            <person name="Dudez A.M."/>
            <person name="Farmer A.D."/>
            <person name="Fouteau S."/>
            <person name="Franken C."/>
            <person name="Gibelin C."/>
            <person name="Gish J."/>
            <person name="Goldstein S."/>
            <person name="Gonzalez A.J."/>
            <person name="Green P.J."/>
            <person name="Hallab A."/>
            <person name="Hartog M."/>
            <person name="Hua A."/>
            <person name="Humphray S.J."/>
            <person name="Jeong D.H."/>
            <person name="Jing Y."/>
            <person name="Jocker A."/>
            <person name="Kenton S.M."/>
            <person name="Kim D.J."/>
            <person name="Klee K."/>
            <person name="Lai H."/>
            <person name="Lang C."/>
            <person name="Lin S."/>
            <person name="Macmil S.L."/>
            <person name="Magdelenat G."/>
            <person name="Matthews L."/>
            <person name="McCorrison J."/>
            <person name="Monaghan E.L."/>
            <person name="Mun J.H."/>
            <person name="Najar F.Z."/>
            <person name="Nicholson C."/>
            <person name="Noirot C."/>
            <person name="O'Bleness M."/>
            <person name="Paule C.R."/>
            <person name="Poulain J."/>
            <person name="Prion F."/>
            <person name="Qin B."/>
            <person name="Qu C."/>
            <person name="Retzel E.F."/>
            <person name="Riddle C."/>
            <person name="Sallet E."/>
            <person name="Samain S."/>
            <person name="Samson N."/>
            <person name="Sanders I."/>
            <person name="Saurat O."/>
            <person name="Scarpelli C."/>
            <person name="Schiex T."/>
            <person name="Segurens B."/>
            <person name="Severin A.J."/>
            <person name="Sherrier D.J."/>
            <person name="Shi R."/>
            <person name="Sims S."/>
            <person name="Singer S.R."/>
            <person name="Sinharoy S."/>
            <person name="Sterck L."/>
            <person name="Viollet A."/>
            <person name="Wang B.B."/>
            <person name="Wang K."/>
            <person name="Wang M."/>
            <person name="Wang X."/>
            <person name="Warfsmann J."/>
            <person name="Weissenbach J."/>
            <person name="White D.D."/>
            <person name="White J.D."/>
            <person name="Wiley G.B."/>
            <person name="Wincker P."/>
            <person name="Xing Y."/>
            <person name="Yang L."/>
            <person name="Yao Z."/>
            <person name="Ying F."/>
            <person name="Zhai J."/>
            <person name="Zhou L."/>
            <person name="Zuber A."/>
            <person name="Denarie J."/>
            <person name="Dixon R.A."/>
            <person name="May G.D."/>
            <person name="Schwartz D.C."/>
            <person name="Rogers J."/>
            <person name="Quetier F."/>
            <person name="Town C.D."/>
            <person name="Roe B.A."/>
        </authorList>
    </citation>
    <scope>NUCLEOTIDE SEQUENCE [LARGE SCALE GENOMIC DNA]</scope>
    <source>
        <strain evidence="2">A17</strain>
        <strain evidence="3 4">cv. Jemalong A17</strain>
    </source>
</reference>
<feature type="region of interest" description="Disordered" evidence="1">
    <location>
        <begin position="92"/>
        <end position="122"/>
    </location>
</feature>
<gene>
    <name evidence="2" type="ordered locus">MTR_4g057710</name>
</gene>
<keyword evidence="4" id="KW-1185">Reference proteome</keyword>
<feature type="compositionally biased region" description="Basic and acidic residues" evidence="1">
    <location>
        <begin position="109"/>
        <end position="122"/>
    </location>
</feature>
<feature type="compositionally biased region" description="Basic residues" evidence="1">
    <location>
        <begin position="96"/>
        <end position="108"/>
    </location>
</feature>
<evidence type="ECO:0000256" key="1">
    <source>
        <dbReference type="SAM" id="MobiDB-lite"/>
    </source>
</evidence>
<dbReference type="EMBL" id="CM001220">
    <property type="protein sequence ID" value="KEH29984.1"/>
    <property type="molecule type" value="Genomic_DNA"/>
</dbReference>
<proteinExistence type="predicted"/>
<dbReference type="HOGENOM" id="CLU_2030164_0_0_1"/>
<sequence>MGMSCDVTNILTENILQKIPPIGSGLLPGDNSPNWLTFNSNGSSATFPKLASKQRIIPREGKSTFGGLGSHLNDHELEIIVVETVAKSCVGVEKKMKNKKEKKNKKKKESNLRSGESKRDTS</sequence>
<dbReference type="EnsemblPlants" id="KEH29984">
    <property type="protein sequence ID" value="KEH29984"/>
    <property type="gene ID" value="MTR_4g057710"/>
</dbReference>
<evidence type="ECO:0000313" key="3">
    <source>
        <dbReference type="EnsemblPlants" id="KEH29984"/>
    </source>
</evidence>
<name>A0A072UJQ6_MEDTR</name>
<accession>A0A072UJQ6</accession>
<dbReference type="AlphaFoldDB" id="A0A072UJQ6"/>
<dbReference type="Proteomes" id="UP000002051">
    <property type="component" value="Chromosome 4"/>
</dbReference>
<evidence type="ECO:0000313" key="4">
    <source>
        <dbReference type="Proteomes" id="UP000002051"/>
    </source>
</evidence>
<organism evidence="2 4">
    <name type="scientific">Medicago truncatula</name>
    <name type="common">Barrel medic</name>
    <name type="synonym">Medicago tribuloides</name>
    <dbReference type="NCBI Taxonomy" id="3880"/>
    <lineage>
        <taxon>Eukaryota</taxon>
        <taxon>Viridiplantae</taxon>
        <taxon>Streptophyta</taxon>
        <taxon>Embryophyta</taxon>
        <taxon>Tracheophyta</taxon>
        <taxon>Spermatophyta</taxon>
        <taxon>Magnoliopsida</taxon>
        <taxon>eudicotyledons</taxon>
        <taxon>Gunneridae</taxon>
        <taxon>Pentapetalae</taxon>
        <taxon>rosids</taxon>
        <taxon>fabids</taxon>
        <taxon>Fabales</taxon>
        <taxon>Fabaceae</taxon>
        <taxon>Papilionoideae</taxon>
        <taxon>50 kb inversion clade</taxon>
        <taxon>NPAAA clade</taxon>
        <taxon>Hologalegina</taxon>
        <taxon>IRL clade</taxon>
        <taxon>Trifolieae</taxon>
        <taxon>Medicago</taxon>
    </lineage>
</organism>
<reference evidence="2 4" key="2">
    <citation type="journal article" date="2014" name="BMC Genomics">
        <title>An improved genome release (version Mt4.0) for the model legume Medicago truncatula.</title>
        <authorList>
            <person name="Tang H."/>
            <person name="Krishnakumar V."/>
            <person name="Bidwell S."/>
            <person name="Rosen B."/>
            <person name="Chan A."/>
            <person name="Zhou S."/>
            <person name="Gentzbittel L."/>
            <person name="Childs K.L."/>
            <person name="Yandell M."/>
            <person name="Gundlach H."/>
            <person name="Mayer K.F."/>
            <person name="Schwartz D.C."/>
            <person name="Town C.D."/>
        </authorList>
    </citation>
    <scope>GENOME REANNOTATION</scope>
    <source>
        <strain evidence="2">A17</strain>
        <strain evidence="3 4">cv. Jemalong A17</strain>
    </source>
</reference>
<reference evidence="3" key="3">
    <citation type="submission" date="2015-04" db="UniProtKB">
        <authorList>
            <consortium name="EnsemblPlants"/>
        </authorList>
    </citation>
    <scope>IDENTIFICATION</scope>
    <source>
        <strain evidence="3">cv. Jemalong A17</strain>
    </source>
</reference>